<reference evidence="8" key="1">
    <citation type="journal article" date="2019" name="Int. J. Syst. Evol. Microbiol.">
        <title>The Global Catalogue of Microorganisms (GCM) 10K type strain sequencing project: providing services to taxonomists for standard genome sequencing and annotation.</title>
        <authorList>
            <consortium name="The Broad Institute Genomics Platform"/>
            <consortium name="The Broad Institute Genome Sequencing Center for Infectious Disease"/>
            <person name="Wu L."/>
            <person name="Ma J."/>
        </authorList>
    </citation>
    <scope>NUCLEOTIDE SEQUENCE [LARGE SCALE GENOMIC DNA]</scope>
    <source>
        <strain evidence="8">JCM 18200</strain>
    </source>
</reference>
<dbReference type="InterPro" id="IPR008949">
    <property type="entry name" value="Isoprenoid_synthase_dom_sf"/>
</dbReference>
<comment type="cofactor">
    <cofactor evidence="1">
        <name>Mg(2+)</name>
        <dbReference type="ChEBI" id="CHEBI:18420"/>
    </cofactor>
</comment>
<evidence type="ECO:0000256" key="3">
    <source>
        <dbReference type="ARBA" id="ARBA00022679"/>
    </source>
</evidence>
<sequence length="324" mass="36293">MLSIAELQQLISDALVQRNFPKTPTTLYDPIHYFLHIGGKRLRPVLTLLATQLFEAPVNDSIPAALAIETFHNFTLLHDDIMDEAPLRRGRETVHQKWNVNTAILSGDALLIIAYQLLAESNPAYLPQILTTFNKMAQEVCEGQQLDMDFENSMHVSESEYVHMIRLKTSVLLGAALKIGAILGGATPSDQQLIYTFGVNMGIAFQLQDDILDVYGDPLKFGKQVGGDIIENKKTYLLINALRLAPSAVAKDIHHWMHLTVFNPEEKVDAITAIYNTLGIKEQAEATKNRFAQEAYAALDQINLPREKKQNLIQFADDLLIRES</sequence>
<proteinExistence type="inferred from homology"/>
<dbReference type="InterPro" id="IPR000092">
    <property type="entry name" value="Polyprenyl_synt"/>
</dbReference>
<dbReference type="SFLD" id="SFLDG01017">
    <property type="entry name" value="Polyprenyl_Transferase_Like"/>
    <property type="match status" value="1"/>
</dbReference>
<keyword evidence="8" id="KW-1185">Reference proteome</keyword>
<organism evidence="7 8">
    <name type="scientific">Olivibacter ginsenosidimutans</name>
    <dbReference type="NCBI Taxonomy" id="1176537"/>
    <lineage>
        <taxon>Bacteria</taxon>
        <taxon>Pseudomonadati</taxon>
        <taxon>Bacteroidota</taxon>
        <taxon>Sphingobacteriia</taxon>
        <taxon>Sphingobacteriales</taxon>
        <taxon>Sphingobacteriaceae</taxon>
        <taxon>Olivibacter</taxon>
    </lineage>
</organism>
<evidence type="ECO:0000256" key="2">
    <source>
        <dbReference type="ARBA" id="ARBA00006706"/>
    </source>
</evidence>
<dbReference type="Pfam" id="PF00348">
    <property type="entry name" value="polyprenyl_synt"/>
    <property type="match status" value="1"/>
</dbReference>
<evidence type="ECO:0000313" key="7">
    <source>
        <dbReference type="EMBL" id="GAA4790505.1"/>
    </source>
</evidence>
<protein>
    <submittedName>
        <fullName evidence="7">Polyprenyl synthetase family protein</fullName>
    </submittedName>
</protein>
<evidence type="ECO:0000256" key="4">
    <source>
        <dbReference type="ARBA" id="ARBA00022723"/>
    </source>
</evidence>
<gene>
    <name evidence="7" type="ORF">GCM10023231_18020</name>
</gene>
<evidence type="ECO:0000256" key="1">
    <source>
        <dbReference type="ARBA" id="ARBA00001946"/>
    </source>
</evidence>
<evidence type="ECO:0000313" key="8">
    <source>
        <dbReference type="Proteomes" id="UP001501411"/>
    </source>
</evidence>
<dbReference type="InterPro" id="IPR033749">
    <property type="entry name" value="Polyprenyl_synt_CS"/>
</dbReference>
<dbReference type="EMBL" id="BAABIQ010000026">
    <property type="protein sequence ID" value="GAA4790505.1"/>
    <property type="molecule type" value="Genomic_DNA"/>
</dbReference>
<dbReference type="RefSeq" id="WP_345231430.1">
    <property type="nucleotide sequence ID" value="NZ_BAABIQ010000026.1"/>
</dbReference>
<dbReference type="SUPFAM" id="SSF48576">
    <property type="entry name" value="Terpenoid synthases"/>
    <property type="match status" value="1"/>
</dbReference>
<keyword evidence="3 6" id="KW-0808">Transferase</keyword>
<accession>A0ABP9B4K8</accession>
<comment type="similarity">
    <text evidence="2 6">Belongs to the FPP/GGPP synthase family.</text>
</comment>
<comment type="caution">
    <text evidence="7">The sequence shown here is derived from an EMBL/GenBank/DDBJ whole genome shotgun (WGS) entry which is preliminary data.</text>
</comment>
<keyword evidence="4" id="KW-0479">Metal-binding</keyword>
<dbReference type="PROSITE" id="PS00723">
    <property type="entry name" value="POLYPRENYL_SYNTHASE_1"/>
    <property type="match status" value="1"/>
</dbReference>
<evidence type="ECO:0000256" key="5">
    <source>
        <dbReference type="ARBA" id="ARBA00022842"/>
    </source>
</evidence>
<dbReference type="Gene3D" id="1.10.600.10">
    <property type="entry name" value="Farnesyl Diphosphate Synthase"/>
    <property type="match status" value="1"/>
</dbReference>
<dbReference type="PROSITE" id="PS00444">
    <property type="entry name" value="POLYPRENYL_SYNTHASE_2"/>
    <property type="match status" value="1"/>
</dbReference>
<keyword evidence="5" id="KW-0460">Magnesium</keyword>
<dbReference type="SFLD" id="SFLDS00005">
    <property type="entry name" value="Isoprenoid_Synthase_Type_I"/>
    <property type="match status" value="1"/>
</dbReference>
<dbReference type="PANTHER" id="PTHR12001">
    <property type="entry name" value="GERANYLGERANYL PYROPHOSPHATE SYNTHASE"/>
    <property type="match status" value="1"/>
</dbReference>
<name>A0ABP9B4K8_9SPHI</name>
<dbReference type="Proteomes" id="UP001501411">
    <property type="component" value="Unassembled WGS sequence"/>
</dbReference>
<dbReference type="PANTHER" id="PTHR12001:SF85">
    <property type="entry name" value="SHORT CHAIN ISOPRENYL DIPHOSPHATE SYNTHASE"/>
    <property type="match status" value="1"/>
</dbReference>
<evidence type="ECO:0000256" key="6">
    <source>
        <dbReference type="RuleBase" id="RU004466"/>
    </source>
</evidence>
<dbReference type="CDD" id="cd00685">
    <property type="entry name" value="Trans_IPPS_HT"/>
    <property type="match status" value="1"/>
</dbReference>